<organism evidence="1 2">
    <name type="scientific">Dendrobium chrysotoxum</name>
    <name type="common">Orchid</name>
    <dbReference type="NCBI Taxonomy" id="161865"/>
    <lineage>
        <taxon>Eukaryota</taxon>
        <taxon>Viridiplantae</taxon>
        <taxon>Streptophyta</taxon>
        <taxon>Embryophyta</taxon>
        <taxon>Tracheophyta</taxon>
        <taxon>Spermatophyta</taxon>
        <taxon>Magnoliopsida</taxon>
        <taxon>Liliopsida</taxon>
        <taxon>Asparagales</taxon>
        <taxon>Orchidaceae</taxon>
        <taxon>Epidendroideae</taxon>
        <taxon>Malaxideae</taxon>
        <taxon>Dendrobiinae</taxon>
        <taxon>Dendrobium</taxon>
    </lineage>
</organism>
<gene>
    <name evidence="1" type="ORF">IEQ34_019435</name>
</gene>
<dbReference type="Proteomes" id="UP000775213">
    <property type="component" value="Unassembled WGS sequence"/>
</dbReference>
<evidence type="ECO:0000313" key="2">
    <source>
        <dbReference type="Proteomes" id="UP000775213"/>
    </source>
</evidence>
<sequence length="165" mass="18384">MPSSIATAAEELMRPSAMTQVAGGERVERRWRKKAGQCWRMEVQRVGMSCVALASTGFGGRPSGMEVRWKPSIALFAAAAADEEERRRRRWLNSVFTMVMRKPPTMWRILARVRIGLRWPCAGKDIKTAWGVLTGSDDEETIGLNLTTDPALWPLFLSSLCAVCA</sequence>
<comment type="caution">
    <text evidence="1">The sequence shown here is derived from an EMBL/GenBank/DDBJ whole genome shotgun (WGS) entry which is preliminary data.</text>
</comment>
<dbReference type="EMBL" id="JAGFBR010000017">
    <property type="protein sequence ID" value="KAH0452136.1"/>
    <property type="molecule type" value="Genomic_DNA"/>
</dbReference>
<proteinExistence type="predicted"/>
<protein>
    <submittedName>
        <fullName evidence="1">Uncharacterized protein</fullName>
    </submittedName>
</protein>
<reference evidence="1 2" key="1">
    <citation type="journal article" date="2021" name="Hortic Res">
        <title>Chromosome-scale assembly of the Dendrobium chrysotoxum genome enhances the understanding of orchid evolution.</title>
        <authorList>
            <person name="Zhang Y."/>
            <person name="Zhang G.Q."/>
            <person name="Zhang D."/>
            <person name="Liu X.D."/>
            <person name="Xu X.Y."/>
            <person name="Sun W.H."/>
            <person name="Yu X."/>
            <person name="Zhu X."/>
            <person name="Wang Z.W."/>
            <person name="Zhao X."/>
            <person name="Zhong W.Y."/>
            <person name="Chen H."/>
            <person name="Yin W.L."/>
            <person name="Huang T."/>
            <person name="Niu S.C."/>
            <person name="Liu Z.J."/>
        </authorList>
    </citation>
    <scope>NUCLEOTIDE SEQUENCE [LARGE SCALE GENOMIC DNA]</scope>
    <source>
        <strain evidence="1">Lindl</strain>
    </source>
</reference>
<keyword evidence="2" id="KW-1185">Reference proteome</keyword>
<accession>A0AAV7G7D2</accession>
<evidence type="ECO:0000313" key="1">
    <source>
        <dbReference type="EMBL" id="KAH0452136.1"/>
    </source>
</evidence>
<name>A0AAV7G7D2_DENCH</name>
<dbReference type="AlphaFoldDB" id="A0AAV7G7D2"/>